<protein>
    <submittedName>
        <fullName evidence="4">Adenine-specific methyltransferase</fullName>
    </submittedName>
</protein>
<evidence type="ECO:0000256" key="2">
    <source>
        <dbReference type="ARBA" id="ARBA00022679"/>
    </source>
</evidence>
<feature type="domain" description="DNA methylase N-4/N-6" evidence="3">
    <location>
        <begin position="21"/>
        <end position="323"/>
    </location>
</feature>
<dbReference type="GO" id="GO:0003677">
    <property type="term" value="F:DNA binding"/>
    <property type="evidence" value="ECO:0007669"/>
    <property type="project" value="InterPro"/>
</dbReference>
<evidence type="ECO:0000313" key="4">
    <source>
        <dbReference type="EMBL" id="DAE12306.1"/>
    </source>
</evidence>
<sequence>MLKLYKGDCLEIMSNIPDKSVDLVLCDLPYGLTDCTWDTIIPFEQLWKQYRRVLKINGTAILFGNQPFMSDLVNSNKSEYSHTWYWKKNNVTGALSAKKMPMRCIEEVAVFRCNAAGKNNMGLHLNLREYFFSELEKSGLKRKDVDKILNSSMSSRYFTRDQQFAIPSKENYEKLQAATGCFKRSYEDIKTEYDGGSVKRGFNFTYNPQGVRKMDKPRIKVEHENNQGSVYSSVKPKTYTQTMTGYPKNLLEIDGLNSSAKDRLHPTQKPVELLEYLIKTYSNEGETVLDNCMGSGSTGVAAINTNRKFIGIELDKKYFDIAESRLKSRIKLYANKSV</sequence>
<reference evidence="4" key="1">
    <citation type="journal article" date="2021" name="Proc. Natl. Acad. Sci. U.S.A.">
        <title>A Catalog of Tens of Thousands of Viruses from Human Metagenomes Reveals Hidden Associations with Chronic Diseases.</title>
        <authorList>
            <person name="Tisza M.J."/>
            <person name="Buck C.B."/>
        </authorList>
    </citation>
    <scope>NUCLEOTIDE SEQUENCE</scope>
    <source>
        <strain evidence="4">CtQYc56</strain>
    </source>
</reference>
<dbReference type="InterPro" id="IPR002941">
    <property type="entry name" value="DNA_methylase_N4/N6"/>
</dbReference>
<dbReference type="Gene3D" id="3.40.50.150">
    <property type="entry name" value="Vaccinia Virus protein VP39"/>
    <property type="match status" value="1"/>
</dbReference>
<keyword evidence="1 4" id="KW-0489">Methyltransferase</keyword>
<dbReference type="InterPro" id="IPR001091">
    <property type="entry name" value="RM_Methyltransferase"/>
</dbReference>
<proteinExistence type="predicted"/>
<name>A0A8S5PZI5_9CAUD</name>
<organism evidence="4">
    <name type="scientific">Myoviridae sp. ctQYc56</name>
    <dbReference type="NCBI Taxonomy" id="2825100"/>
    <lineage>
        <taxon>Viruses</taxon>
        <taxon>Duplodnaviria</taxon>
        <taxon>Heunggongvirae</taxon>
        <taxon>Uroviricota</taxon>
        <taxon>Caudoviricetes</taxon>
    </lineage>
</organism>
<accession>A0A8S5PZI5</accession>
<evidence type="ECO:0000259" key="3">
    <source>
        <dbReference type="Pfam" id="PF01555"/>
    </source>
</evidence>
<dbReference type="EMBL" id="BK015547">
    <property type="protein sequence ID" value="DAE12306.1"/>
    <property type="molecule type" value="Genomic_DNA"/>
</dbReference>
<dbReference type="GO" id="GO:0008170">
    <property type="term" value="F:N-methyltransferase activity"/>
    <property type="evidence" value="ECO:0007669"/>
    <property type="project" value="InterPro"/>
</dbReference>
<dbReference type="InterPro" id="IPR029063">
    <property type="entry name" value="SAM-dependent_MTases_sf"/>
</dbReference>
<dbReference type="PRINTS" id="PR00508">
    <property type="entry name" value="S21N4MTFRASE"/>
</dbReference>
<dbReference type="SUPFAM" id="SSF53335">
    <property type="entry name" value="S-adenosyl-L-methionine-dependent methyltransferases"/>
    <property type="match status" value="1"/>
</dbReference>
<evidence type="ECO:0000256" key="1">
    <source>
        <dbReference type="ARBA" id="ARBA00022603"/>
    </source>
</evidence>
<dbReference type="GO" id="GO:0032259">
    <property type="term" value="P:methylation"/>
    <property type="evidence" value="ECO:0007669"/>
    <property type="project" value="UniProtKB-KW"/>
</dbReference>
<keyword evidence="2" id="KW-0808">Transferase</keyword>
<dbReference type="Pfam" id="PF01555">
    <property type="entry name" value="N6_N4_Mtase"/>
    <property type="match status" value="1"/>
</dbReference>